<dbReference type="InterPro" id="IPR058580">
    <property type="entry name" value="DUF2828"/>
</dbReference>
<organism evidence="3 4">
    <name type="scientific">Phanerochaete carnosa (strain HHB-10118-sp)</name>
    <name type="common">White-rot fungus</name>
    <name type="synonym">Peniophora carnosa</name>
    <dbReference type="NCBI Taxonomy" id="650164"/>
    <lineage>
        <taxon>Eukaryota</taxon>
        <taxon>Fungi</taxon>
        <taxon>Dikarya</taxon>
        <taxon>Basidiomycota</taxon>
        <taxon>Agaricomycotina</taxon>
        <taxon>Agaricomycetes</taxon>
        <taxon>Polyporales</taxon>
        <taxon>Phanerochaetaceae</taxon>
        <taxon>Phanerochaete</taxon>
    </lineage>
</organism>
<protein>
    <recommendedName>
        <fullName evidence="5">TROVE domain-containing protein</fullName>
    </recommendedName>
</protein>
<dbReference type="EMBL" id="JH930474">
    <property type="protein sequence ID" value="EKM53550.1"/>
    <property type="molecule type" value="Genomic_DNA"/>
</dbReference>
<dbReference type="KEGG" id="pco:PHACADRAFT_163867"/>
<dbReference type="Pfam" id="PF25043">
    <property type="entry name" value="DUF7788"/>
    <property type="match status" value="1"/>
</dbReference>
<keyword evidence="4" id="KW-1185">Reference proteome</keyword>
<dbReference type="PIRSF" id="PIRSF015417">
    <property type="entry name" value="T31B5_30_vWA"/>
    <property type="match status" value="1"/>
</dbReference>
<reference evidence="3 4" key="1">
    <citation type="journal article" date="2012" name="BMC Genomics">
        <title>Comparative genomics of the white-rot fungi, Phanerochaete carnosa and P. chrysosporium, to elucidate the genetic basis of the distinct wood types they colonize.</title>
        <authorList>
            <person name="Suzuki H."/>
            <person name="MacDonald J."/>
            <person name="Syed K."/>
            <person name="Salamov A."/>
            <person name="Hori C."/>
            <person name="Aerts A."/>
            <person name="Henrissat B."/>
            <person name="Wiebenga A."/>
            <person name="vanKuyk P.A."/>
            <person name="Barry K."/>
            <person name="Lindquist E."/>
            <person name="LaButti K."/>
            <person name="Lapidus A."/>
            <person name="Lucas S."/>
            <person name="Coutinho P."/>
            <person name="Gong Y."/>
            <person name="Samejima M."/>
            <person name="Mahadevan R."/>
            <person name="Abou-Zaid M."/>
            <person name="de Vries R.P."/>
            <person name="Igarashi K."/>
            <person name="Yadav J.S."/>
            <person name="Grigoriev I.V."/>
            <person name="Master E.R."/>
        </authorList>
    </citation>
    <scope>NUCLEOTIDE SEQUENCE [LARGE SCALE GENOMIC DNA]</scope>
    <source>
        <strain evidence="3 4">HHB-10118-sp</strain>
    </source>
</reference>
<dbReference type="OrthoDB" id="1149618at2759"/>
<evidence type="ECO:0000313" key="3">
    <source>
        <dbReference type="EMBL" id="EKM53550.1"/>
    </source>
</evidence>
<dbReference type="Proteomes" id="UP000008370">
    <property type="component" value="Unassembled WGS sequence"/>
</dbReference>
<dbReference type="InterPro" id="IPR056690">
    <property type="entry name" value="DUF7788"/>
</dbReference>
<sequence>MDALKAAANRTLTENWDPAYKSTLSPTLDAFQSLRPGWFDSDLGDTLKKAWAVDPEVTLRIIWNSRSIHDGKMSLMYTRAFGWLFENHPRTAISNLPQLIKPVCKFGKSEVTAPHGYWKDLLNVVALAVCRQLGPLDGPAPFLHSAPRWKSCLSDRTSRTPEEHQEYMAHQKREARERRIAKNSNFHTSLVEALKEPRIRALYVTVAQLFAERLVEDSILADRAASMSPGEERTAILRQISLAGKWAPSPGCSHDRVTNLSSAISLLIYHDPAFHLRPTLSISRDTPTTTLDTHILRSFYQRWILRPLREALSCAESLMSTNRWSEIQYRRVPSICMQRNLPNFYRHDPARFEKYLDDVEGGKAKISGATLLPHQLIMEAAKCRNDVNYTPNPNSHNIRDFHKRVAETKLRGIEAQWKVMLDRVREAGTLDNCLAICDVSGSMGYLSIPESRSVEPIFPAIALTLVLTSCARPPFANTFITFSAEPEVVRLDPAQTLVQKLDAMEKSAWGMNTAFDRVLLDLLLPLAVENNVRPEDMVKRLFVFSDMQFDSACGGRRDAWETSHDVIERKFREAGYELPEIVYWNLATRETTHPVTHERKGVALMNGFSPAMLKVFMGDAEEEDFEMIEASAEEKTKQKLDPINIMLKAVSKESYSGLVVVD</sequence>
<dbReference type="InterPro" id="IPR036465">
    <property type="entry name" value="vWFA_dom_sf"/>
</dbReference>
<dbReference type="RefSeq" id="XP_007398237.1">
    <property type="nucleotide sequence ID" value="XM_007398175.1"/>
</dbReference>
<feature type="domain" description="DUF2828" evidence="1">
    <location>
        <begin position="13"/>
        <end position="430"/>
    </location>
</feature>
<dbReference type="Pfam" id="PF11443">
    <property type="entry name" value="DUF2828"/>
    <property type="match status" value="1"/>
</dbReference>
<dbReference type="SUPFAM" id="SSF53300">
    <property type="entry name" value="vWA-like"/>
    <property type="match status" value="1"/>
</dbReference>
<dbReference type="HOGENOM" id="CLU_011744_0_0_1"/>
<name>K5W335_PHACS</name>
<gene>
    <name evidence="3" type="ORF">PHACADRAFT_163867</name>
</gene>
<evidence type="ECO:0000259" key="2">
    <source>
        <dbReference type="Pfam" id="PF25043"/>
    </source>
</evidence>
<dbReference type="Gene3D" id="3.40.50.410">
    <property type="entry name" value="von Willebrand factor, type A domain"/>
    <property type="match status" value="1"/>
</dbReference>
<dbReference type="PANTHER" id="PTHR31373:SF27">
    <property type="entry name" value="TROVE DOMAIN-CONTAINING PROTEIN"/>
    <property type="match status" value="1"/>
</dbReference>
<dbReference type="AlphaFoldDB" id="K5W335"/>
<dbReference type="InParanoid" id="K5W335"/>
<dbReference type="GeneID" id="18909265"/>
<proteinExistence type="predicted"/>
<dbReference type="InterPro" id="IPR011205">
    <property type="entry name" value="UCP015417_vWA"/>
</dbReference>
<feature type="domain" description="DUF7788" evidence="2">
    <location>
        <begin position="432"/>
        <end position="650"/>
    </location>
</feature>
<evidence type="ECO:0000259" key="1">
    <source>
        <dbReference type="Pfam" id="PF11443"/>
    </source>
</evidence>
<dbReference type="PANTHER" id="PTHR31373">
    <property type="entry name" value="OS06G0652100 PROTEIN"/>
    <property type="match status" value="1"/>
</dbReference>
<evidence type="ECO:0008006" key="5">
    <source>
        <dbReference type="Google" id="ProtNLM"/>
    </source>
</evidence>
<evidence type="ECO:0000313" key="4">
    <source>
        <dbReference type="Proteomes" id="UP000008370"/>
    </source>
</evidence>
<accession>K5W335</accession>